<sequence>MRIRNVMAVLAVIATIAFGVASGATPANASPTTEGPRTAPLAAAADCWTPTQWGHNQHAHTGGHAISHSGPYGSCESYDVDDAWVSVMCQYTNTYGNVWYYTDWGWIYGARYLSFPYGGVTRTCTR</sequence>
<evidence type="ECO:0000313" key="3">
    <source>
        <dbReference type="Proteomes" id="UP000320239"/>
    </source>
</evidence>
<gene>
    <name evidence="2" type="ORF">FHX34_105474</name>
</gene>
<keyword evidence="3" id="KW-1185">Reference proteome</keyword>
<comment type="caution">
    <text evidence="2">The sequence shown here is derived from an EMBL/GenBank/DDBJ whole genome shotgun (WGS) entry which is preliminary data.</text>
</comment>
<dbReference type="AlphaFoldDB" id="A0A561VLZ9"/>
<evidence type="ECO:0008006" key="4">
    <source>
        <dbReference type="Google" id="ProtNLM"/>
    </source>
</evidence>
<name>A0A561VLZ9_ACTTI</name>
<dbReference type="EMBL" id="VIWY01000005">
    <property type="protein sequence ID" value="TWG12607.1"/>
    <property type="molecule type" value="Genomic_DNA"/>
</dbReference>
<protein>
    <recommendedName>
        <fullName evidence="4">SH3 domain-containing protein</fullName>
    </recommendedName>
</protein>
<organism evidence="2 3">
    <name type="scientific">Actinoplanes teichomyceticus</name>
    <dbReference type="NCBI Taxonomy" id="1867"/>
    <lineage>
        <taxon>Bacteria</taxon>
        <taxon>Bacillati</taxon>
        <taxon>Actinomycetota</taxon>
        <taxon>Actinomycetes</taxon>
        <taxon>Micromonosporales</taxon>
        <taxon>Micromonosporaceae</taxon>
        <taxon>Actinoplanes</taxon>
    </lineage>
</organism>
<keyword evidence="1" id="KW-0732">Signal</keyword>
<evidence type="ECO:0000313" key="2">
    <source>
        <dbReference type="EMBL" id="TWG12607.1"/>
    </source>
</evidence>
<dbReference type="Proteomes" id="UP000320239">
    <property type="component" value="Unassembled WGS sequence"/>
</dbReference>
<evidence type="ECO:0000256" key="1">
    <source>
        <dbReference type="SAM" id="SignalP"/>
    </source>
</evidence>
<feature type="chain" id="PRO_5021885967" description="SH3 domain-containing protein" evidence="1">
    <location>
        <begin position="30"/>
        <end position="126"/>
    </location>
</feature>
<accession>A0A561VLZ9</accession>
<proteinExistence type="predicted"/>
<feature type="signal peptide" evidence="1">
    <location>
        <begin position="1"/>
        <end position="29"/>
    </location>
</feature>
<reference evidence="2 3" key="1">
    <citation type="submission" date="2019-06" db="EMBL/GenBank/DDBJ databases">
        <title>Sequencing the genomes of 1000 actinobacteria strains.</title>
        <authorList>
            <person name="Klenk H.-P."/>
        </authorList>
    </citation>
    <scope>NUCLEOTIDE SEQUENCE [LARGE SCALE GENOMIC DNA]</scope>
    <source>
        <strain evidence="2 3">DSM 43866</strain>
    </source>
</reference>